<evidence type="ECO:0000259" key="6">
    <source>
        <dbReference type="PROSITE" id="PS50109"/>
    </source>
</evidence>
<dbReference type="PRINTS" id="PR00344">
    <property type="entry name" value="BCTRLSENSOR"/>
</dbReference>
<comment type="caution">
    <text evidence="8">The sequence shown here is derived from an EMBL/GenBank/DDBJ whole genome shotgun (WGS) entry which is preliminary data.</text>
</comment>
<evidence type="ECO:0000256" key="3">
    <source>
        <dbReference type="ARBA" id="ARBA00022553"/>
    </source>
</evidence>
<dbReference type="InterPro" id="IPR036097">
    <property type="entry name" value="HisK_dim/P_sf"/>
</dbReference>
<dbReference type="SMART" id="SM00387">
    <property type="entry name" value="HATPase_c"/>
    <property type="match status" value="1"/>
</dbReference>
<dbReference type="Pfam" id="PF02518">
    <property type="entry name" value="HATPase_c"/>
    <property type="match status" value="1"/>
</dbReference>
<dbReference type="InterPro" id="IPR000014">
    <property type="entry name" value="PAS"/>
</dbReference>
<dbReference type="Pfam" id="PF08447">
    <property type="entry name" value="PAS_3"/>
    <property type="match status" value="1"/>
</dbReference>
<dbReference type="InterPro" id="IPR005467">
    <property type="entry name" value="His_kinase_dom"/>
</dbReference>
<dbReference type="Pfam" id="PF13426">
    <property type="entry name" value="PAS_9"/>
    <property type="match status" value="1"/>
</dbReference>
<dbReference type="Proteomes" id="UP001500968">
    <property type="component" value="Unassembled WGS sequence"/>
</dbReference>
<feature type="domain" description="Histidine kinase" evidence="6">
    <location>
        <begin position="637"/>
        <end position="850"/>
    </location>
</feature>
<keyword evidence="5" id="KW-0418">Kinase</keyword>
<accession>A0ABP7TE46</accession>
<keyword evidence="4" id="KW-0808">Transferase</keyword>
<dbReference type="EMBL" id="BAABCR010000004">
    <property type="protein sequence ID" value="GAA4025020.1"/>
    <property type="molecule type" value="Genomic_DNA"/>
</dbReference>
<gene>
    <name evidence="8" type="ORF">GCM10022386_05360</name>
</gene>
<name>A0ABP7TE46_9FLAO</name>
<evidence type="ECO:0000256" key="2">
    <source>
        <dbReference type="ARBA" id="ARBA00012438"/>
    </source>
</evidence>
<dbReference type="InterPro" id="IPR004358">
    <property type="entry name" value="Sig_transdc_His_kin-like_C"/>
</dbReference>
<protein>
    <recommendedName>
        <fullName evidence="2">histidine kinase</fullName>
        <ecNumber evidence="2">2.7.13.3</ecNumber>
    </recommendedName>
</protein>
<dbReference type="InterPro" id="IPR052162">
    <property type="entry name" value="Sensor_kinase/Photoreceptor"/>
</dbReference>
<dbReference type="Pfam" id="PF00989">
    <property type="entry name" value="PAS"/>
    <property type="match status" value="1"/>
</dbReference>
<dbReference type="CDD" id="cd00082">
    <property type="entry name" value="HisKA"/>
    <property type="match status" value="1"/>
</dbReference>
<dbReference type="SUPFAM" id="SSF55874">
    <property type="entry name" value="ATPase domain of HSP90 chaperone/DNA topoisomerase II/histidine kinase"/>
    <property type="match status" value="1"/>
</dbReference>
<evidence type="ECO:0000259" key="7">
    <source>
        <dbReference type="PROSITE" id="PS50112"/>
    </source>
</evidence>
<dbReference type="Gene3D" id="3.30.565.10">
    <property type="entry name" value="Histidine kinase-like ATPase, C-terminal domain"/>
    <property type="match status" value="1"/>
</dbReference>
<keyword evidence="9" id="KW-1185">Reference proteome</keyword>
<dbReference type="SMART" id="SM00091">
    <property type="entry name" value="PAS"/>
    <property type="match status" value="2"/>
</dbReference>
<dbReference type="InterPro" id="IPR003661">
    <property type="entry name" value="HisK_dim/P_dom"/>
</dbReference>
<dbReference type="Pfam" id="PF00512">
    <property type="entry name" value="HisKA"/>
    <property type="match status" value="1"/>
</dbReference>
<evidence type="ECO:0000313" key="8">
    <source>
        <dbReference type="EMBL" id="GAA4025020.1"/>
    </source>
</evidence>
<dbReference type="SUPFAM" id="SSF47384">
    <property type="entry name" value="Homodimeric domain of signal transducing histidine kinase"/>
    <property type="match status" value="1"/>
</dbReference>
<dbReference type="EC" id="2.7.13.3" evidence="2"/>
<dbReference type="SMART" id="SM00086">
    <property type="entry name" value="PAC"/>
    <property type="match status" value="3"/>
</dbReference>
<dbReference type="SMART" id="SM00388">
    <property type="entry name" value="HisKA"/>
    <property type="match status" value="1"/>
</dbReference>
<evidence type="ECO:0000256" key="4">
    <source>
        <dbReference type="ARBA" id="ARBA00022679"/>
    </source>
</evidence>
<dbReference type="InterPro" id="IPR001610">
    <property type="entry name" value="PAC"/>
</dbReference>
<feature type="domain" description="PAS" evidence="7">
    <location>
        <begin position="116"/>
        <end position="158"/>
    </location>
</feature>
<dbReference type="Gene3D" id="1.10.287.130">
    <property type="match status" value="1"/>
</dbReference>
<dbReference type="CDD" id="cd00130">
    <property type="entry name" value="PAS"/>
    <property type="match status" value="2"/>
</dbReference>
<dbReference type="InterPro" id="IPR036890">
    <property type="entry name" value="HATPase_C_sf"/>
</dbReference>
<evidence type="ECO:0000313" key="9">
    <source>
        <dbReference type="Proteomes" id="UP001500968"/>
    </source>
</evidence>
<dbReference type="InterPro" id="IPR013767">
    <property type="entry name" value="PAS_fold"/>
</dbReference>
<reference evidence="9" key="1">
    <citation type="journal article" date="2019" name="Int. J. Syst. Evol. Microbiol.">
        <title>The Global Catalogue of Microorganisms (GCM) 10K type strain sequencing project: providing services to taxonomists for standard genome sequencing and annotation.</title>
        <authorList>
            <consortium name="The Broad Institute Genomics Platform"/>
            <consortium name="The Broad Institute Genome Sequencing Center for Infectious Disease"/>
            <person name="Wu L."/>
            <person name="Ma J."/>
        </authorList>
    </citation>
    <scope>NUCLEOTIDE SEQUENCE [LARGE SCALE GENOMIC DNA]</scope>
    <source>
        <strain evidence="9">JCM 17064</strain>
    </source>
</reference>
<sequence>MSEKSIITLLQAVNAPIIAYKKKELFFMNDSATNVLQSIPVKHLNTFMSDLELNEQLFPFVTKKYWNDKKGNIVEFELNISRYEAEETYLLVAFKQNLTSETHPIPAEKSDLIRKKLGLFEVFINQIKEGVFVFDADGKLVYKNGAAEKLVKISDADLKKTAIWEIFKYFQNSIVWKETLQKADKKKDFRFTEKIKGKYLLIEFQKRNFEGDNYYLMICNDITEKFKDKIAIEERDSQIDFFQTNFPVAMFQFHVLKNKVHYFNYVSDSFQELFGFKILPHYKLWLTRLNIHPEDVSSFLEATQQSILYNEKFKFTGRMLLKNNSVKWFEANAVPVFKNNKIVFNGIIWDISQQKIADFEIKKRREFNDSVLFNIPADIAVFDKNHNYLFINPNGIADPELRNWMIGKNDFDYCAFKGVDNTLAIRREEFFQEAKRTGKQVEWVDEVSKNNRTYYILRRFYPFYVEDEFAYMIGYGIDISDIKNLQNILSKTEKQNNLIMQSSMEGIVIIDEDCTISFWNTKAQKIFGWTLQEVIGKNLPELILSEENSCFEINDFFKKIESSGQSNTTLDLLAIDRNKKIFPIELTMISVDDLDYKSKYFVFIRDISSRKEKELQIQQQNEILKRQNTELEQFNYIASHDLQEPLLTIIGYSDLLLEEFSNDLNEEGKLFLDFIHNSANRMRFLISGLLEYNRINKNSDTQWLDLNNTLSDVIDDLSVNIKESNALVHYDSLPVIECYPIFIRLLFQNLISNALKFRKENTGAEVHIQAKEHKDSWQFSVKDNGIGIEEKYFNQIFQIFRRLHTSEEYSGFGIGLAHCKKIVDIHNGKIWIESKVNEGTTFFFTISKKLINDN</sequence>
<dbReference type="PROSITE" id="PS50109">
    <property type="entry name" value="HIS_KIN"/>
    <property type="match status" value="1"/>
</dbReference>
<comment type="catalytic activity">
    <reaction evidence="1">
        <text>ATP + protein L-histidine = ADP + protein N-phospho-L-histidine.</text>
        <dbReference type="EC" id="2.7.13.3"/>
    </reaction>
</comment>
<evidence type="ECO:0000256" key="1">
    <source>
        <dbReference type="ARBA" id="ARBA00000085"/>
    </source>
</evidence>
<dbReference type="PROSITE" id="PS50112">
    <property type="entry name" value="PAS"/>
    <property type="match status" value="2"/>
</dbReference>
<dbReference type="RefSeq" id="WP_324691267.1">
    <property type="nucleotide sequence ID" value="NZ_BAABCR010000004.1"/>
</dbReference>
<dbReference type="PANTHER" id="PTHR43304">
    <property type="entry name" value="PHYTOCHROME-LIKE PROTEIN CPH1"/>
    <property type="match status" value="1"/>
</dbReference>
<dbReference type="PANTHER" id="PTHR43304:SF1">
    <property type="entry name" value="PAC DOMAIN-CONTAINING PROTEIN"/>
    <property type="match status" value="1"/>
</dbReference>
<dbReference type="NCBIfam" id="TIGR00229">
    <property type="entry name" value="sensory_box"/>
    <property type="match status" value="2"/>
</dbReference>
<dbReference type="SUPFAM" id="SSF55785">
    <property type="entry name" value="PYP-like sensor domain (PAS domain)"/>
    <property type="match status" value="4"/>
</dbReference>
<feature type="domain" description="PAS" evidence="7">
    <location>
        <begin position="492"/>
        <end position="547"/>
    </location>
</feature>
<evidence type="ECO:0000256" key="5">
    <source>
        <dbReference type="ARBA" id="ARBA00022777"/>
    </source>
</evidence>
<dbReference type="InterPro" id="IPR013655">
    <property type="entry name" value="PAS_fold_3"/>
</dbReference>
<keyword evidence="3" id="KW-0597">Phosphoprotein</keyword>
<proteinExistence type="predicted"/>
<dbReference type="InterPro" id="IPR035965">
    <property type="entry name" value="PAS-like_dom_sf"/>
</dbReference>
<dbReference type="Gene3D" id="3.30.450.20">
    <property type="entry name" value="PAS domain"/>
    <property type="match status" value="4"/>
</dbReference>
<dbReference type="InterPro" id="IPR003594">
    <property type="entry name" value="HATPase_dom"/>
</dbReference>
<organism evidence="8 9">
    <name type="scientific">Flavobacterium cheonhonense</name>
    <dbReference type="NCBI Taxonomy" id="706185"/>
    <lineage>
        <taxon>Bacteria</taxon>
        <taxon>Pseudomonadati</taxon>
        <taxon>Bacteroidota</taxon>
        <taxon>Flavobacteriia</taxon>
        <taxon>Flavobacteriales</taxon>
        <taxon>Flavobacteriaceae</taxon>
        <taxon>Flavobacterium</taxon>
    </lineage>
</organism>